<keyword evidence="2" id="KW-1185">Reference proteome</keyword>
<sequence>MEINLNYLSDLLKIELKTDNIGEIPYLKLDEKYVITEHFLTKELELNNLENYEWHCLSFDEISNILNFQPLNG</sequence>
<name>A0A1H7LWA6_OLID1</name>
<protein>
    <submittedName>
        <fullName evidence="1">Uncharacterized protein</fullName>
    </submittedName>
</protein>
<evidence type="ECO:0000313" key="1">
    <source>
        <dbReference type="EMBL" id="SEL03256.1"/>
    </source>
</evidence>
<evidence type="ECO:0000313" key="2">
    <source>
        <dbReference type="Proteomes" id="UP000199421"/>
    </source>
</evidence>
<proteinExistence type="predicted"/>
<gene>
    <name evidence="1" type="ORF">SAMN05661044_01790</name>
</gene>
<dbReference type="AlphaFoldDB" id="A0A1H7LWA6"/>
<reference evidence="2" key="1">
    <citation type="submission" date="2016-10" db="EMBL/GenBank/DDBJ databases">
        <authorList>
            <person name="Varghese N."/>
            <person name="Submissions S."/>
        </authorList>
    </citation>
    <scope>NUCLEOTIDE SEQUENCE [LARGE SCALE GENOMIC DNA]</scope>
    <source>
        <strain evidence="2">DSM 18733</strain>
    </source>
</reference>
<dbReference type="EMBL" id="FOAF01000001">
    <property type="protein sequence ID" value="SEL03256.1"/>
    <property type="molecule type" value="Genomic_DNA"/>
</dbReference>
<dbReference type="STRING" id="407022.SAMN05661044_01790"/>
<dbReference type="RefSeq" id="WP_093322305.1">
    <property type="nucleotide sequence ID" value="NZ_FOAF01000001.1"/>
</dbReference>
<accession>A0A1H7LWA6</accession>
<dbReference type="OrthoDB" id="804270at2"/>
<organism evidence="1 2">
    <name type="scientific">Olivibacter domesticus</name>
    <name type="common">Pseudosphingobacterium domesticum</name>
    <dbReference type="NCBI Taxonomy" id="407022"/>
    <lineage>
        <taxon>Bacteria</taxon>
        <taxon>Pseudomonadati</taxon>
        <taxon>Bacteroidota</taxon>
        <taxon>Sphingobacteriia</taxon>
        <taxon>Sphingobacteriales</taxon>
        <taxon>Sphingobacteriaceae</taxon>
        <taxon>Olivibacter</taxon>
    </lineage>
</organism>
<dbReference type="Proteomes" id="UP000199421">
    <property type="component" value="Unassembled WGS sequence"/>
</dbReference>